<feature type="region of interest" description="Disordered" evidence="1">
    <location>
        <begin position="12"/>
        <end position="37"/>
    </location>
</feature>
<sequence>MASESQTIYNKIYGGNGGSGGAGGKEGGDGGTGEGPTLNHHINAAQFVMINFVGLGPTASLLGGFFCPVEDAGKGGSGAPNIPGQALSAQLLEELREDNKLVDHAQPREPPASPVRRGSDPIARKQFSPPTSVVRRQRPTDPPAHRRSDRAWRKKRLKQKAADTAWQHKLEGIAERDKVGARNSGGQKVLGISLQKITTSEKTRGCGAAYDFEFYG</sequence>
<feature type="region of interest" description="Disordered" evidence="1">
    <location>
        <begin position="102"/>
        <end position="164"/>
    </location>
</feature>
<name>A0A8H6XEG9_9AGAR</name>
<keyword evidence="3" id="KW-1185">Reference proteome</keyword>
<proteinExistence type="predicted"/>
<reference evidence="2" key="1">
    <citation type="submission" date="2020-05" db="EMBL/GenBank/DDBJ databases">
        <title>Mycena genomes resolve the evolution of fungal bioluminescence.</title>
        <authorList>
            <person name="Tsai I.J."/>
        </authorList>
    </citation>
    <scope>NUCLEOTIDE SEQUENCE</scope>
    <source>
        <strain evidence="2">CCC161011</strain>
    </source>
</reference>
<organism evidence="2 3">
    <name type="scientific">Mycena venus</name>
    <dbReference type="NCBI Taxonomy" id="2733690"/>
    <lineage>
        <taxon>Eukaryota</taxon>
        <taxon>Fungi</taxon>
        <taxon>Dikarya</taxon>
        <taxon>Basidiomycota</taxon>
        <taxon>Agaricomycotina</taxon>
        <taxon>Agaricomycetes</taxon>
        <taxon>Agaricomycetidae</taxon>
        <taxon>Agaricales</taxon>
        <taxon>Marasmiineae</taxon>
        <taxon>Mycenaceae</taxon>
        <taxon>Mycena</taxon>
    </lineage>
</organism>
<dbReference type="Proteomes" id="UP000620124">
    <property type="component" value="Unassembled WGS sequence"/>
</dbReference>
<comment type="caution">
    <text evidence="2">The sequence shown here is derived from an EMBL/GenBank/DDBJ whole genome shotgun (WGS) entry which is preliminary data.</text>
</comment>
<evidence type="ECO:0000313" key="3">
    <source>
        <dbReference type="Proteomes" id="UP000620124"/>
    </source>
</evidence>
<accession>A0A8H6XEG9</accession>
<dbReference type="EMBL" id="JACAZI010000020">
    <property type="protein sequence ID" value="KAF7338974.1"/>
    <property type="molecule type" value="Genomic_DNA"/>
</dbReference>
<feature type="compositionally biased region" description="Gly residues" evidence="1">
    <location>
        <begin position="14"/>
        <end position="34"/>
    </location>
</feature>
<evidence type="ECO:0000256" key="1">
    <source>
        <dbReference type="SAM" id="MobiDB-lite"/>
    </source>
</evidence>
<protein>
    <submittedName>
        <fullName evidence="2">Uncharacterized protein</fullName>
    </submittedName>
</protein>
<gene>
    <name evidence="2" type="ORF">MVEN_01973600</name>
</gene>
<dbReference type="AlphaFoldDB" id="A0A8H6XEG9"/>
<evidence type="ECO:0000313" key="2">
    <source>
        <dbReference type="EMBL" id="KAF7338974.1"/>
    </source>
</evidence>